<dbReference type="Pfam" id="PF05345">
    <property type="entry name" value="He_PIG"/>
    <property type="match status" value="2"/>
</dbReference>
<evidence type="ECO:0000259" key="1">
    <source>
        <dbReference type="SMART" id="SM00736"/>
    </source>
</evidence>
<gene>
    <name evidence="2" type="ORF">JYB85_00440</name>
</gene>
<dbReference type="InterPro" id="IPR013783">
    <property type="entry name" value="Ig-like_fold"/>
</dbReference>
<organism evidence="2 3">
    <name type="scientific">Shewanella sedimentimangrovi</name>
    <dbReference type="NCBI Taxonomy" id="2814293"/>
    <lineage>
        <taxon>Bacteria</taxon>
        <taxon>Pseudomonadati</taxon>
        <taxon>Pseudomonadota</taxon>
        <taxon>Gammaproteobacteria</taxon>
        <taxon>Alteromonadales</taxon>
        <taxon>Shewanellaceae</taxon>
        <taxon>Shewanella</taxon>
    </lineage>
</organism>
<dbReference type="EMBL" id="CP071502">
    <property type="protein sequence ID" value="QSX37364.1"/>
    <property type="molecule type" value="Genomic_DNA"/>
</dbReference>
<reference evidence="2 3" key="1">
    <citation type="submission" date="2021-03" db="EMBL/GenBank/DDBJ databases">
        <title>Novel species identification of genus Shewanella.</title>
        <authorList>
            <person name="Liu G."/>
            <person name="Zhang Q."/>
        </authorList>
    </citation>
    <scope>NUCLEOTIDE SEQUENCE [LARGE SCALE GENOMIC DNA]</scope>
    <source>
        <strain evidence="2 3">FJAT-52962</strain>
    </source>
</reference>
<dbReference type="RefSeq" id="WP_207380601.1">
    <property type="nucleotide sequence ID" value="NZ_CP071502.1"/>
</dbReference>
<sequence>MDFQISQLGRPSILVASLALILSGCGGSDDDKTGTQSQNVAPQITSAAPQQATEDIAFAYQLGVTDPDDANNGTDLSFSLTNAPEGMSISATGLISWTPLEGVLSSGEVTVSVKDGGENGAVAASQTFTLAVTPVNDAPVLSAIASQQLEAGQNISFQLQVTDPDDANNGTDLHFSLANAPEGMSVSATGLISFTSAASSSRVSEVTVMVADGGEDGAAAAAATFSIEEQVFINVDGSLANFFNGEPIANAWVRLLDGSQQVVETQSDTSGNFAMRLQDTALMSRMTLVADGEGFAEAALSLTSQELINNQQLLLQPVHATVSFDASQASELQVEGQTLVSLPAAALVDAQQNPVTTEVSAELTIINPALNINLMPGDMETRGEDGVVRPIESFGAITVTFTDSNGQPLQMAAGKKAEINIPAVSADGGELPETIPLYYFDAVSGLWVEEGSAALTLDAGGQPVYRGEVSHFTTWNADRVYDTVNILGCLQDEQGNAIADAQVMSVGRSYLGRASTFSNEDGTFELPAMMGAEVMVSANSGLQSRTLVVETSNVNLEMLQCLVLSEATSKITLTWGEAPYDLDSHLMLPDGNGGTAHVFYAQSEVLVGDSLIFLDVDDTSSYGPEVITLPTLPTSGRYGYYVHNFSFEVPMVPAQTRVELILNNQRWLFTPETEGALEWWHVFDLKVNEEGVATVEPADQWLDAPDYWLPEAVATPQRVVPLKALDDVVRGLVSAKYYQR</sequence>
<dbReference type="InterPro" id="IPR006644">
    <property type="entry name" value="Cadg"/>
</dbReference>
<proteinExistence type="predicted"/>
<dbReference type="InterPro" id="IPR008969">
    <property type="entry name" value="CarboxyPept-like_regulatory"/>
</dbReference>
<dbReference type="Proteomes" id="UP000663207">
    <property type="component" value="Chromosome"/>
</dbReference>
<evidence type="ECO:0000313" key="3">
    <source>
        <dbReference type="Proteomes" id="UP000663207"/>
    </source>
</evidence>
<accession>A0ABX7R0P9</accession>
<dbReference type="SUPFAM" id="SSF49313">
    <property type="entry name" value="Cadherin-like"/>
    <property type="match status" value="2"/>
</dbReference>
<dbReference type="SUPFAM" id="SSF49464">
    <property type="entry name" value="Carboxypeptidase regulatory domain-like"/>
    <property type="match status" value="1"/>
</dbReference>
<protein>
    <recommendedName>
        <fullName evidence="1">Dystroglycan-type cadherin-like domain-containing protein</fullName>
    </recommendedName>
</protein>
<keyword evidence="3" id="KW-1185">Reference proteome</keyword>
<dbReference type="InterPro" id="IPR015919">
    <property type="entry name" value="Cadherin-like_sf"/>
</dbReference>
<feature type="domain" description="Dystroglycan-type cadherin-like" evidence="1">
    <location>
        <begin position="42"/>
        <end position="139"/>
    </location>
</feature>
<dbReference type="Gene3D" id="2.60.40.10">
    <property type="entry name" value="Immunoglobulins"/>
    <property type="match status" value="2"/>
</dbReference>
<name>A0ABX7R0P9_9GAMM</name>
<dbReference type="SMART" id="SM00736">
    <property type="entry name" value="CADG"/>
    <property type="match status" value="1"/>
</dbReference>
<evidence type="ECO:0000313" key="2">
    <source>
        <dbReference type="EMBL" id="QSX37364.1"/>
    </source>
</evidence>